<reference evidence="2 3" key="1">
    <citation type="journal article" date="2020" name="Phytopathology">
        <title>Genome Sequence Resources of Colletotrichum truncatum, C. plurivorum, C. musicola, and C. sojae: Four Species Pathogenic to Soybean (Glycine max).</title>
        <authorList>
            <person name="Rogerio F."/>
            <person name="Boufleur T.R."/>
            <person name="Ciampi-Guillardi M."/>
            <person name="Sukno S.A."/>
            <person name="Thon M.R."/>
            <person name="Massola Junior N.S."/>
            <person name="Baroncelli R."/>
        </authorList>
    </citation>
    <scope>NUCLEOTIDE SEQUENCE [LARGE SCALE GENOMIC DNA]</scope>
    <source>
        <strain evidence="2 3">LFN0009</strain>
    </source>
</reference>
<protein>
    <submittedName>
        <fullName evidence="2">Uncharacterized protein</fullName>
    </submittedName>
</protein>
<dbReference type="EMBL" id="WIGN01000074">
    <property type="protein sequence ID" value="KAF6811458.1"/>
    <property type="molecule type" value="Genomic_DNA"/>
</dbReference>
<gene>
    <name evidence="2" type="ORF">CSOJ01_05750</name>
</gene>
<sequence>MATSTTTIHVHTSPSASKSELGNHTELNGQGVNRSNKDPGSMASRLDAVEKAKREFDGIEIARLKEERTDLSA</sequence>
<name>A0A8H6MX36_9PEZI</name>
<evidence type="ECO:0000313" key="3">
    <source>
        <dbReference type="Proteomes" id="UP000652219"/>
    </source>
</evidence>
<proteinExistence type="predicted"/>
<organism evidence="2 3">
    <name type="scientific">Colletotrichum sojae</name>
    <dbReference type="NCBI Taxonomy" id="2175907"/>
    <lineage>
        <taxon>Eukaryota</taxon>
        <taxon>Fungi</taxon>
        <taxon>Dikarya</taxon>
        <taxon>Ascomycota</taxon>
        <taxon>Pezizomycotina</taxon>
        <taxon>Sordariomycetes</taxon>
        <taxon>Hypocreomycetidae</taxon>
        <taxon>Glomerellales</taxon>
        <taxon>Glomerellaceae</taxon>
        <taxon>Colletotrichum</taxon>
        <taxon>Colletotrichum orchidearum species complex</taxon>
    </lineage>
</organism>
<evidence type="ECO:0000256" key="1">
    <source>
        <dbReference type="SAM" id="MobiDB-lite"/>
    </source>
</evidence>
<feature type="compositionally biased region" description="Polar residues" evidence="1">
    <location>
        <begin position="1"/>
        <end position="34"/>
    </location>
</feature>
<feature type="region of interest" description="Disordered" evidence="1">
    <location>
        <begin position="1"/>
        <end position="42"/>
    </location>
</feature>
<dbReference type="Proteomes" id="UP000652219">
    <property type="component" value="Unassembled WGS sequence"/>
</dbReference>
<keyword evidence="3" id="KW-1185">Reference proteome</keyword>
<dbReference type="AlphaFoldDB" id="A0A8H6MX36"/>
<evidence type="ECO:0000313" key="2">
    <source>
        <dbReference type="EMBL" id="KAF6811458.1"/>
    </source>
</evidence>
<accession>A0A8H6MX36</accession>
<comment type="caution">
    <text evidence="2">The sequence shown here is derived from an EMBL/GenBank/DDBJ whole genome shotgun (WGS) entry which is preliminary data.</text>
</comment>